<evidence type="ECO:0000313" key="2">
    <source>
        <dbReference type="EMBL" id="KAL3802640.1"/>
    </source>
</evidence>
<dbReference type="InterPro" id="IPR051532">
    <property type="entry name" value="Ester_Hydrolysis_Enzymes"/>
</dbReference>
<reference evidence="2 3" key="1">
    <citation type="journal article" date="2020" name="G3 (Bethesda)">
        <title>Improved Reference Genome for Cyclotella cryptica CCMP332, a Model for Cell Wall Morphogenesis, Salinity Adaptation, and Lipid Production in Diatoms (Bacillariophyta).</title>
        <authorList>
            <person name="Roberts W.R."/>
            <person name="Downey K.M."/>
            <person name="Ruck E.C."/>
            <person name="Traller J.C."/>
            <person name="Alverson A.J."/>
        </authorList>
    </citation>
    <scope>NUCLEOTIDE SEQUENCE [LARGE SCALE GENOMIC DNA]</scope>
    <source>
        <strain evidence="2 3">CCMP332</strain>
    </source>
</reference>
<dbReference type="PANTHER" id="PTHR30383:SF5">
    <property type="entry name" value="SGNH HYDROLASE-TYPE ESTERASE DOMAIN-CONTAINING PROTEIN"/>
    <property type="match status" value="1"/>
</dbReference>
<proteinExistence type="predicted"/>
<dbReference type="AlphaFoldDB" id="A0ABD3QQY4"/>
<feature type="domain" description="SGNH hydrolase-type esterase" evidence="1">
    <location>
        <begin position="55"/>
        <end position="273"/>
    </location>
</feature>
<evidence type="ECO:0000313" key="3">
    <source>
        <dbReference type="Proteomes" id="UP001516023"/>
    </source>
</evidence>
<dbReference type="Gene3D" id="3.40.50.1110">
    <property type="entry name" value="SGNH hydrolase"/>
    <property type="match status" value="1"/>
</dbReference>
<keyword evidence="3" id="KW-1185">Reference proteome</keyword>
<protein>
    <recommendedName>
        <fullName evidence="1">SGNH hydrolase-type esterase domain-containing protein</fullName>
    </recommendedName>
</protein>
<accession>A0ABD3QQY4</accession>
<sequence length="290" mass="31428">MRRERLALFTMIATTSFIFGTLSFRPTIQSHLKRSSSLKMMSSMTTSPKFIRILCYGDSLTAGTSPQTDQLHPYGPHLERELNRLYSLESDDAPSIVVRWRGLPGWTASAMSEYLDDSTVGLRSAANSIRDPSLSLVIILAGTNDIGMLTSSMNPSGDGVDAEMAIEPILSLHRACLESDSGDDRDGSVKIGVGSNELRTLAVGIPESAWQQSNQSAQKLCNDMNILLASMASSSTSNFGGRLSFVGFPFVYAREDSKWSSDGLHLSPEGYEVLGVELASSVKKILDDSS</sequence>
<comment type="caution">
    <text evidence="2">The sequence shown here is derived from an EMBL/GenBank/DDBJ whole genome shotgun (WGS) entry which is preliminary data.</text>
</comment>
<name>A0ABD3QQY4_9STRA</name>
<gene>
    <name evidence="2" type="ORF">HJC23_011964</name>
</gene>
<dbReference type="EMBL" id="JABMIG020000018">
    <property type="protein sequence ID" value="KAL3802640.1"/>
    <property type="molecule type" value="Genomic_DNA"/>
</dbReference>
<dbReference type="PANTHER" id="PTHR30383">
    <property type="entry name" value="THIOESTERASE 1/PROTEASE 1/LYSOPHOSPHOLIPASE L1"/>
    <property type="match status" value="1"/>
</dbReference>
<dbReference type="Proteomes" id="UP001516023">
    <property type="component" value="Unassembled WGS sequence"/>
</dbReference>
<dbReference type="SUPFAM" id="SSF52266">
    <property type="entry name" value="SGNH hydrolase"/>
    <property type="match status" value="1"/>
</dbReference>
<dbReference type="Pfam" id="PF13472">
    <property type="entry name" value="Lipase_GDSL_2"/>
    <property type="match status" value="1"/>
</dbReference>
<dbReference type="InterPro" id="IPR036514">
    <property type="entry name" value="SGNH_hydro_sf"/>
</dbReference>
<dbReference type="InterPro" id="IPR013830">
    <property type="entry name" value="SGNH_hydro"/>
</dbReference>
<evidence type="ECO:0000259" key="1">
    <source>
        <dbReference type="Pfam" id="PF13472"/>
    </source>
</evidence>
<organism evidence="2 3">
    <name type="scientific">Cyclotella cryptica</name>
    <dbReference type="NCBI Taxonomy" id="29204"/>
    <lineage>
        <taxon>Eukaryota</taxon>
        <taxon>Sar</taxon>
        <taxon>Stramenopiles</taxon>
        <taxon>Ochrophyta</taxon>
        <taxon>Bacillariophyta</taxon>
        <taxon>Coscinodiscophyceae</taxon>
        <taxon>Thalassiosirophycidae</taxon>
        <taxon>Stephanodiscales</taxon>
        <taxon>Stephanodiscaceae</taxon>
        <taxon>Cyclotella</taxon>
    </lineage>
</organism>